<dbReference type="Pfam" id="PF13191">
    <property type="entry name" value="AAA_16"/>
    <property type="match status" value="1"/>
</dbReference>
<gene>
    <name evidence="2" type="ORF">ACHAXA_006343</name>
</gene>
<evidence type="ECO:0000259" key="1">
    <source>
        <dbReference type="Pfam" id="PF13191"/>
    </source>
</evidence>
<dbReference type="PANTHER" id="PTHR43642">
    <property type="entry name" value="HYBRID SIGNAL TRANSDUCTION HISTIDINE KINASE G"/>
    <property type="match status" value="1"/>
</dbReference>
<keyword evidence="3" id="KW-1185">Reference proteome</keyword>
<dbReference type="AlphaFoldDB" id="A0ABD3RX52"/>
<dbReference type="InterPro" id="IPR041664">
    <property type="entry name" value="AAA_16"/>
</dbReference>
<accession>A0ABD3RX52</accession>
<organism evidence="2 3">
    <name type="scientific">Cyclostephanos tholiformis</name>
    <dbReference type="NCBI Taxonomy" id="382380"/>
    <lineage>
        <taxon>Eukaryota</taxon>
        <taxon>Sar</taxon>
        <taxon>Stramenopiles</taxon>
        <taxon>Ochrophyta</taxon>
        <taxon>Bacillariophyta</taxon>
        <taxon>Coscinodiscophyceae</taxon>
        <taxon>Thalassiosirophycidae</taxon>
        <taxon>Stephanodiscales</taxon>
        <taxon>Stephanodiscaceae</taxon>
        <taxon>Cyclostephanos</taxon>
    </lineage>
</organism>
<dbReference type="EMBL" id="JALLPB020000133">
    <property type="protein sequence ID" value="KAL3816772.1"/>
    <property type="molecule type" value="Genomic_DNA"/>
</dbReference>
<protein>
    <recommendedName>
        <fullName evidence="1">Orc1-like AAA ATPase domain-containing protein</fullName>
    </recommendedName>
</protein>
<name>A0ABD3RX52_9STRA</name>
<dbReference type="InterPro" id="IPR027417">
    <property type="entry name" value="P-loop_NTPase"/>
</dbReference>
<dbReference type="Proteomes" id="UP001530377">
    <property type="component" value="Unassembled WGS sequence"/>
</dbReference>
<reference evidence="2 3" key="1">
    <citation type="submission" date="2024-10" db="EMBL/GenBank/DDBJ databases">
        <title>Updated reference genomes for cyclostephanoid diatoms.</title>
        <authorList>
            <person name="Roberts W.R."/>
            <person name="Alverson A.J."/>
        </authorList>
    </citation>
    <scope>NUCLEOTIDE SEQUENCE [LARGE SCALE GENOMIC DNA]</scope>
    <source>
        <strain evidence="2 3">AJA228-03</strain>
    </source>
</reference>
<dbReference type="PANTHER" id="PTHR43642:SF1">
    <property type="entry name" value="HYBRID SIGNAL TRANSDUCTION HISTIDINE KINASE G"/>
    <property type="match status" value="1"/>
</dbReference>
<proteinExistence type="predicted"/>
<comment type="caution">
    <text evidence="2">The sequence shown here is derived from an EMBL/GenBank/DDBJ whole genome shotgun (WGS) entry which is preliminary data.</text>
</comment>
<dbReference type="InterPro" id="IPR053159">
    <property type="entry name" value="Hybrid_Histidine_Kinase"/>
</dbReference>
<evidence type="ECO:0000313" key="3">
    <source>
        <dbReference type="Proteomes" id="UP001530377"/>
    </source>
</evidence>
<dbReference type="SUPFAM" id="SSF52540">
    <property type="entry name" value="P-loop containing nucleoside triphosphate hydrolases"/>
    <property type="match status" value="1"/>
</dbReference>
<feature type="domain" description="Orc1-like AAA ATPase" evidence="1">
    <location>
        <begin position="103"/>
        <end position="296"/>
    </location>
</feature>
<sequence length="1133" mass="127842">MSTSLSSLDDVRFDLIRMRDHPHRFLLDNRNPDVALGLTSLFDRSNDKLFGREAETNIILERAARVYLHSPPPPPPTPPPLPIRGIVANRMDARGDGGGRSLRCEVVLISGYGGSGKTSILRQLTSFLDANDWFVLRCEFDRKAAPLSMLLQSVDAFLSMFVNLGGEASVSPMESRIQCAFDRISSYIINSVDRESFVQLCDLLPNFRRLFPSTYNYYVHDRGMRNVTFDDPSLINDLSSTSHLSAGGVGSGSNRVQYLFRLIMNAVYSAGYPVSYIFEDLQWSDSISMKIIRDIIQPDGHGSTFSSEEDLSNRGLLILGSFRKNEIDEGMLINQLKTIDQNMKNNVNITTIHVDELPEEEINLLLSYKLCLPLRYTRGLAQVVHQKSRGNPFYIIEFLRFIIQNNMMSYSVKDRRWIWDEITIDLQMISDGVVELLTRKLQQLPHNVIETLKVVSCIGQIYVTTIELLEGQFVPGMLEALELAAQEGIVDRAGPIFAFTHDLLQQSTLALMPENERKLLHKQIGTRLAQVPEVADNAGLCTLAVDQINMCKSLDGMLGPMERALFARLNLAAGKHSIAAASYERARLYFEAGISLLDLNPWGEQYSLCLELYEMSAVVSFVDGKVVTVAARLDSILSNAKSFDDTLNSRALRTKFLASQGQYVEATEEVSAVLSNLGIEFSGEISSSHLMSEISATQSLLKDITKQDILNLPPMTDKKKLNTMKFLVRYVVQDELISFLLVPPQTYHLYFSTPLLLALYSCRMMKLSLEFGFCEETITSLVFVSFALFHYAEDTEIGIRFMRIAESLINGHPNEHFLSAKLTLFVSSVIVLVEPFQAAPDRMLKACNSALIAGEIDMAMSLSLNSSLVCIYSIPDLLSVKKDIVYFFHRSIKYRPQPIIHEYMWLCNICTAFTGCTIDTGEEIKRNEELLQFAEKTKSSFLLHHVVIGQMYIDCYFRNYSSVMNFGENYRIARRSIGERRALDFFHAFFAGISAFCLARSTNEGTYRLIGEQSVSTMTKMVQRSEWNFTNKLHLLNAQLHYLDKRNNLAENSFKAAIASAHEHGFYHEEALACELYGLFLIDTKNLVVGIEQLQSALHKYEKWGAKKKSQDVQFLIDSHVVNAFLPGSTTTK</sequence>
<evidence type="ECO:0000313" key="2">
    <source>
        <dbReference type="EMBL" id="KAL3816772.1"/>
    </source>
</evidence>